<comment type="similarity">
    <text evidence="2">Belongs to the major facilitator superfamily.</text>
</comment>
<feature type="transmembrane region" description="Helical" evidence="25">
    <location>
        <begin position="269"/>
        <end position="288"/>
    </location>
</feature>
<evidence type="ECO:0000256" key="1">
    <source>
        <dbReference type="ARBA" id="ARBA00004155"/>
    </source>
</evidence>
<dbReference type="InterPro" id="IPR011701">
    <property type="entry name" value="MFS"/>
</dbReference>
<evidence type="ECO:0000256" key="17">
    <source>
        <dbReference type="ARBA" id="ARBA00044903"/>
    </source>
</evidence>
<evidence type="ECO:0000256" key="18">
    <source>
        <dbReference type="ARBA" id="ARBA00044912"/>
    </source>
</evidence>
<evidence type="ECO:0000259" key="26">
    <source>
        <dbReference type="PROSITE" id="PS50850"/>
    </source>
</evidence>
<feature type="transmembrane region" description="Helical" evidence="25">
    <location>
        <begin position="360"/>
        <end position="382"/>
    </location>
</feature>
<dbReference type="Gene3D" id="1.20.1250.20">
    <property type="entry name" value="MFS general substrate transporter like domains"/>
    <property type="match status" value="2"/>
</dbReference>
<dbReference type="GO" id="GO:0005765">
    <property type="term" value="C:lysosomal membrane"/>
    <property type="evidence" value="ECO:0007669"/>
    <property type="project" value="UniProtKB-SubCell"/>
</dbReference>
<keyword evidence="4 25" id="KW-0812">Transmembrane</keyword>
<evidence type="ECO:0000256" key="13">
    <source>
        <dbReference type="ARBA" id="ARBA00044893"/>
    </source>
</evidence>
<evidence type="ECO:0000256" key="16">
    <source>
        <dbReference type="ARBA" id="ARBA00044900"/>
    </source>
</evidence>
<dbReference type="PANTHER" id="PTHR23512:SF3">
    <property type="entry name" value="MAJOR FACILITATOR SUPERFAMILY DOMAIN-CONTAINING PROTEIN 1"/>
    <property type="match status" value="1"/>
</dbReference>
<dbReference type="InterPro" id="IPR052187">
    <property type="entry name" value="MFSD1"/>
</dbReference>
<comment type="catalytic activity">
    <reaction evidence="14">
        <text>L-aspartyl-L-lysine(out) = L-aspartyl-L-lysine(in)</text>
        <dbReference type="Rhea" id="RHEA:79411"/>
        <dbReference type="ChEBI" id="CHEBI:229953"/>
    </reaction>
</comment>
<comment type="catalytic activity">
    <reaction evidence="11">
        <text>L-alpha-aminoacyl-L-histidine(out) = L-alpha-aminoacyl-L-histidine(in)</text>
        <dbReference type="Rhea" id="RHEA:79375"/>
        <dbReference type="ChEBI" id="CHEBI:229967"/>
    </reaction>
</comment>
<comment type="catalytic activity">
    <reaction evidence="20">
        <text>L-lysyl-glycine(out) = L-lysyl-glycine(in)</text>
        <dbReference type="Rhea" id="RHEA:79407"/>
        <dbReference type="ChEBI" id="CHEBI:191202"/>
    </reaction>
</comment>
<dbReference type="GO" id="GO:0022857">
    <property type="term" value="F:transmembrane transporter activity"/>
    <property type="evidence" value="ECO:0007669"/>
    <property type="project" value="InterPro"/>
</dbReference>
<sequence length="430" mass="44440">MARVLDAGSQTSRSSRSAGSGVAAGIAALYTAYFFSFFHRTVTGVLQQELSAIAEEAGWDPRFFAVAVSSAYFYTYAAMQIPAGILADALGTRRYAALSTALMGLGSVLSALGSPLLIIAGRLMVGVGAAAIWVSMQRLIGVKVGKVGGGLLTGLGLMVGGLGNVFATLPAHLLVEALGTSGLFLVAGLATLAASAAIMHLVDDEGLGLGSIREGLIATLRQLRVVSKNSHSLALSAAGLGTYAAFLAYMSFWAPLYLSGCAGLPRDRAAGLLLLTSLSFTLVVPLVGYASDASGRRKPVLVVSCALHSAAWLAAVLLACTARWELLPAYSVLLGVVAATHSVISPMAREFYRPEFSGTTLSFVNGITFAGVALYQVATYVLPSPLHALLLFATIAAVAAVLTPLVHETMKEGASSRWSTRGKTSPLAAR</sequence>
<evidence type="ECO:0000256" key="5">
    <source>
        <dbReference type="ARBA" id="ARBA00022989"/>
    </source>
</evidence>
<dbReference type="AlphaFoldDB" id="A0A7J3X580"/>
<evidence type="ECO:0000256" key="8">
    <source>
        <dbReference type="ARBA" id="ARBA00044876"/>
    </source>
</evidence>
<comment type="catalytic activity">
    <reaction evidence="12">
        <text>L-lysyl-L-alpha-amino acid(out) = L-lysyl-L-alpha-amino acid(in)</text>
        <dbReference type="Rhea" id="RHEA:79387"/>
        <dbReference type="ChEBI" id="CHEBI:229965"/>
    </reaction>
</comment>
<gene>
    <name evidence="27" type="ORF">ENM88_00915</name>
</gene>
<accession>A0A7J3X580</accession>
<feature type="transmembrane region" description="Helical" evidence="25">
    <location>
        <begin position="119"/>
        <end position="136"/>
    </location>
</feature>
<feature type="transmembrane region" description="Helical" evidence="25">
    <location>
        <begin position="233"/>
        <end position="257"/>
    </location>
</feature>
<feature type="transmembrane region" description="Helical" evidence="25">
    <location>
        <begin position="62"/>
        <end position="83"/>
    </location>
</feature>
<feature type="transmembrane region" description="Helical" evidence="25">
    <location>
        <begin position="148"/>
        <end position="169"/>
    </location>
</feature>
<comment type="catalytic activity">
    <reaction evidence="16">
        <text>L-lysyl-L-lysine(out) = L-lysyl-L-lysine(in)</text>
        <dbReference type="Rhea" id="RHEA:79403"/>
        <dbReference type="ChEBI" id="CHEBI:229956"/>
    </reaction>
</comment>
<dbReference type="Pfam" id="PF07690">
    <property type="entry name" value="MFS_1"/>
    <property type="match status" value="1"/>
</dbReference>
<comment type="catalytic activity">
    <reaction evidence="18">
        <text>L-histidyl-L-alpha-amino acid(out) = L-histidyl-L-alpha-amino acid(in)</text>
        <dbReference type="Rhea" id="RHEA:79379"/>
        <dbReference type="ChEBI" id="CHEBI:229964"/>
    </reaction>
</comment>
<feature type="transmembrane region" description="Helical" evidence="25">
    <location>
        <begin position="21"/>
        <end position="42"/>
    </location>
</feature>
<feature type="transmembrane region" description="Helical" evidence="25">
    <location>
        <begin position="181"/>
        <end position="202"/>
    </location>
</feature>
<evidence type="ECO:0000256" key="25">
    <source>
        <dbReference type="SAM" id="Phobius"/>
    </source>
</evidence>
<evidence type="ECO:0000256" key="19">
    <source>
        <dbReference type="ARBA" id="ARBA00044919"/>
    </source>
</evidence>
<feature type="domain" description="Major facilitator superfamily (MFS) profile" evidence="26">
    <location>
        <begin position="25"/>
        <end position="411"/>
    </location>
</feature>
<proteinExistence type="inferred from homology"/>
<evidence type="ECO:0000256" key="23">
    <source>
        <dbReference type="ARBA" id="ARBA00045709"/>
    </source>
</evidence>
<evidence type="ECO:0000256" key="24">
    <source>
        <dbReference type="ARBA" id="ARBA00046376"/>
    </source>
</evidence>
<comment type="function">
    <text evidence="23">Lysosomal dipeptide uniporter that selectively exports lysine, arginine or histidine-containing dipeptides with a net positive charge from the lysosome lumen into the cytosol. Could play a role in a specific type of protein O-glycosylation indirectly regulating macrophages migration and tissue invasion. Also essential for liver homeostasis.</text>
</comment>
<organism evidence="27">
    <name type="scientific">Thermofilum pendens</name>
    <dbReference type="NCBI Taxonomy" id="2269"/>
    <lineage>
        <taxon>Archaea</taxon>
        <taxon>Thermoproteota</taxon>
        <taxon>Thermoprotei</taxon>
        <taxon>Thermofilales</taxon>
        <taxon>Thermofilaceae</taxon>
        <taxon>Thermofilum</taxon>
    </lineage>
</organism>
<dbReference type="InterPro" id="IPR036259">
    <property type="entry name" value="MFS_trans_sf"/>
</dbReference>
<comment type="catalytic activity">
    <reaction evidence="9">
        <text>L-histidyl-glycine(out) = L-histidyl-glycine(in)</text>
        <dbReference type="Rhea" id="RHEA:79395"/>
        <dbReference type="ChEBI" id="CHEBI:229957"/>
    </reaction>
</comment>
<name>A0A7J3X580_THEPE</name>
<evidence type="ECO:0000256" key="15">
    <source>
        <dbReference type="ARBA" id="ARBA00044899"/>
    </source>
</evidence>
<dbReference type="PANTHER" id="PTHR23512">
    <property type="entry name" value="MAJOR FACILITATOR SUPERFAMILY DOMAIN-CONTAINING PROTEIN 1"/>
    <property type="match status" value="1"/>
</dbReference>
<comment type="catalytic activity">
    <reaction evidence="15">
        <text>L-arginyl-L-alpha-amino acid(out) = L-arginyl-L-alpha-amino acid(in)</text>
        <dbReference type="Rhea" id="RHEA:79371"/>
        <dbReference type="ChEBI" id="CHEBI:84315"/>
    </reaction>
</comment>
<comment type="caution">
    <text evidence="27">The sequence shown here is derived from an EMBL/GenBank/DDBJ whole genome shotgun (WGS) entry which is preliminary data.</text>
</comment>
<feature type="transmembrane region" description="Helical" evidence="25">
    <location>
        <begin position="95"/>
        <end position="113"/>
    </location>
</feature>
<keyword evidence="5 25" id="KW-1133">Transmembrane helix</keyword>
<evidence type="ECO:0000256" key="4">
    <source>
        <dbReference type="ARBA" id="ARBA00022692"/>
    </source>
</evidence>
<evidence type="ECO:0000256" key="10">
    <source>
        <dbReference type="ARBA" id="ARBA00044881"/>
    </source>
</evidence>
<evidence type="ECO:0000256" key="6">
    <source>
        <dbReference type="ARBA" id="ARBA00023136"/>
    </source>
</evidence>
<comment type="catalytic activity">
    <reaction evidence="10">
        <text>L-alpha-aminoacyl-L-arginine(out) = L-alpha-aminoacyl-L-arginine(in)</text>
        <dbReference type="Rhea" id="RHEA:79367"/>
        <dbReference type="ChEBI" id="CHEBI:229968"/>
    </reaction>
</comment>
<feature type="transmembrane region" description="Helical" evidence="25">
    <location>
        <begin position="388"/>
        <end position="407"/>
    </location>
</feature>
<dbReference type="PROSITE" id="PS50850">
    <property type="entry name" value="MFS"/>
    <property type="match status" value="1"/>
</dbReference>
<evidence type="ECO:0000256" key="2">
    <source>
        <dbReference type="ARBA" id="ARBA00008335"/>
    </source>
</evidence>
<comment type="catalytic activity">
    <reaction evidence="19">
        <text>L-alanyl-L-lysine(out) = L-alanyl-L-lysine(in)</text>
        <dbReference type="Rhea" id="RHEA:79415"/>
        <dbReference type="ChEBI" id="CHEBI:192470"/>
    </reaction>
</comment>
<evidence type="ECO:0000313" key="27">
    <source>
        <dbReference type="EMBL" id="HHP04294.1"/>
    </source>
</evidence>
<evidence type="ECO:0000256" key="9">
    <source>
        <dbReference type="ARBA" id="ARBA00044878"/>
    </source>
</evidence>
<comment type="catalytic activity">
    <reaction evidence="13">
        <text>L-alpha-aminoacyl-L-lysine(out) = L-alpha-aminoacyl-L-lysine(in)</text>
        <dbReference type="Rhea" id="RHEA:79383"/>
        <dbReference type="ChEBI" id="CHEBI:229966"/>
    </reaction>
</comment>
<dbReference type="InterPro" id="IPR020846">
    <property type="entry name" value="MFS_dom"/>
</dbReference>
<evidence type="ECO:0000256" key="7">
    <source>
        <dbReference type="ARBA" id="ARBA00023228"/>
    </source>
</evidence>
<keyword evidence="6 25" id="KW-0472">Membrane</keyword>
<comment type="subunit">
    <text evidence="24">Homodimer. Interacts with lysosomal protein GLMP (via lumenal domain); the interaction starts while both proteins are still in the endoplasmic reticulum and is required for stabilization of MFSD1 in lysosomes but has no direct effect on its targeting to lysosomes or transporter activity.</text>
</comment>
<comment type="catalytic activity">
    <reaction evidence="17">
        <text>L-arginyl-glycine(out) = L-arginyl-glycine(in)</text>
        <dbReference type="Rhea" id="RHEA:79391"/>
        <dbReference type="ChEBI" id="CHEBI:229955"/>
    </reaction>
</comment>
<comment type="catalytic activity">
    <reaction evidence="8">
        <text>L-lysyl-L-alanine(out) = L-lysyl-L-alanine(in)</text>
        <dbReference type="Rhea" id="RHEA:79399"/>
        <dbReference type="ChEBI" id="CHEBI:229954"/>
    </reaction>
</comment>
<feature type="transmembrane region" description="Helical" evidence="25">
    <location>
        <begin position="330"/>
        <end position="348"/>
    </location>
</feature>
<dbReference type="SUPFAM" id="SSF103473">
    <property type="entry name" value="MFS general substrate transporter"/>
    <property type="match status" value="1"/>
</dbReference>
<evidence type="ECO:0000256" key="20">
    <source>
        <dbReference type="ARBA" id="ARBA00044924"/>
    </source>
</evidence>
<keyword evidence="3" id="KW-0813">Transport</keyword>
<evidence type="ECO:0000256" key="3">
    <source>
        <dbReference type="ARBA" id="ARBA00022448"/>
    </source>
</evidence>
<dbReference type="EMBL" id="DRZM01000031">
    <property type="protein sequence ID" value="HHP04294.1"/>
    <property type="molecule type" value="Genomic_DNA"/>
</dbReference>
<protein>
    <recommendedName>
        <fullName evidence="21">Lysosomal dipeptide transporter MFSD1</fullName>
    </recommendedName>
    <alternativeName>
        <fullName evidence="22">Major facilitator superfamily domain-containing protein 1</fullName>
    </alternativeName>
</protein>
<keyword evidence="7" id="KW-0458">Lysosome</keyword>
<evidence type="ECO:0000256" key="14">
    <source>
        <dbReference type="ARBA" id="ARBA00044898"/>
    </source>
</evidence>
<evidence type="ECO:0000256" key="11">
    <source>
        <dbReference type="ARBA" id="ARBA00044884"/>
    </source>
</evidence>
<evidence type="ECO:0000256" key="22">
    <source>
        <dbReference type="ARBA" id="ARBA00045018"/>
    </source>
</evidence>
<feature type="transmembrane region" description="Helical" evidence="25">
    <location>
        <begin position="300"/>
        <end position="324"/>
    </location>
</feature>
<reference evidence="27" key="1">
    <citation type="journal article" date="2020" name="mSystems">
        <title>Genome- and Community-Level Interaction Insights into Carbon Utilization and Element Cycling Functions of Hydrothermarchaeota in Hydrothermal Sediment.</title>
        <authorList>
            <person name="Zhou Z."/>
            <person name="Liu Y."/>
            <person name="Xu W."/>
            <person name="Pan J."/>
            <person name="Luo Z.H."/>
            <person name="Li M."/>
        </authorList>
    </citation>
    <scope>NUCLEOTIDE SEQUENCE [LARGE SCALE GENOMIC DNA]</scope>
    <source>
        <strain evidence="27">SpSt-1125</strain>
    </source>
</reference>
<evidence type="ECO:0000256" key="12">
    <source>
        <dbReference type="ARBA" id="ARBA00044891"/>
    </source>
</evidence>
<evidence type="ECO:0000256" key="21">
    <source>
        <dbReference type="ARBA" id="ARBA00044985"/>
    </source>
</evidence>
<comment type="subcellular location">
    <subcellularLocation>
        <location evidence="1">Lysosome membrane</location>
        <topology evidence="1">Multi-pass membrane protein</topology>
    </subcellularLocation>
</comment>